<gene>
    <name evidence="1" type="ORF">IW261DRAFT_1478938</name>
</gene>
<dbReference type="AlphaFoldDB" id="A0AA39P8W6"/>
<proteinExistence type="predicted"/>
<sequence>MSLPLCEVDEGTTLAIQGDEFRKLYREAVSRVRELPNRLSSYSSPEAILEAFTVDYQTSDEFAFISTTEGGEEEVFYVHGVISETRLPPVLKGNRVSMGGLVQTVKLIAIDDDQDFRAAVSAISSLCDFFQQSVGSYIQVPYAVQHGTSREITCVNRLLTPVHSAFPEDIITLPRALDPSESLKPAIDEGKFTYTKDNEVHFSKLVSNDEEDQLHFIEHIKPGTFRPGQIVNVGVSFRLIKLKTSAPMRFIAHLDSISLLSWGAKKVLVPFRRR</sequence>
<evidence type="ECO:0000313" key="1">
    <source>
        <dbReference type="EMBL" id="KAK0479747.1"/>
    </source>
</evidence>
<dbReference type="EMBL" id="JAUEPR010000011">
    <property type="protein sequence ID" value="KAK0479747.1"/>
    <property type="molecule type" value="Genomic_DNA"/>
</dbReference>
<reference evidence="1" key="1">
    <citation type="submission" date="2023-06" db="EMBL/GenBank/DDBJ databases">
        <authorList>
            <consortium name="Lawrence Berkeley National Laboratory"/>
            <person name="Ahrendt S."/>
            <person name="Sahu N."/>
            <person name="Indic B."/>
            <person name="Wong-Bajracharya J."/>
            <person name="Merenyi Z."/>
            <person name="Ke H.-M."/>
            <person name="Monk M."/>
            <person name="Kocsube S."/>
            <person name="Drula E."/>
            <person name="Lipzen A."/>
            <person name="Balint B."/>
            <person name="Henrissat B."/>
            <person name="Andreopoulos B."/>
            <person name="Martin F.M."/>
            <person name="Harder C.B."/>
            <person name="Rigling D."/>
            <person name="Ford K.L."/>
            <person name="Foster G.D."/>
            <person name="Pangilinan J."/>
            <person name="Papanicolaou A."/>
            <person name="Barry K."/>
            <person name="LaButti K."/>
            <person name="Viragh M."/>
            <person name="Koriabine M."/>
            <person name="Yan M."/>
            <person name="Riley R."/>
            <person name="Champramary S."/>
            <person name="Plett K.L."/>
            <person name="Tsai I.J."/>
            <person name="Slot J."/>
            <person name="Sipos G."/>
            <person name="Plett J."/>
            <person name="Nagy L.G."/>
            <person name="Grigoriev I.V."/>
        </authorList>
    </citation>
    <scope>NUCLEOTIDE SEQUENCE</scope>
    <source>
        <strain evidence="1">ICMP 16352</strain>
    </source>
</reference>
<accession>A0AA39P8W6</accession>
<comment type="caution">
    <text evidence="1">The sequence shown here is derived from an EMBL/GenBank/DDBJ whole genome shotgun (WGS) entry which is preliminary data.</text>
</comment>
<evidence type="ECO:0000313" key="2">
    <source>
        <dbReference type="Proteomes" id="UP001175227"/>
    </source>
</evidence>
<protein>
    <submittedName>
        <fullName evidence="1">Uncharacterized protein</fullName>
    </submittedName>
</protein>
<organism evidence="1 2">
    <name type="scientific">Armillaria novae-zelandiae</name>
    <dbReference type="NCBI Taxonomy" id="153914"/>
    <lineage>
        <taxon>Eukaryota</taxon>
        <taxon>Fungi</taxon>
        <taxon>Dikarya</taxon>
        <taxon>Basidiomycota</taxon>
        <taxon>Agaricomycotina</taxon>
        <taxon>Agaricomycetes</taxon>
        <taxon>Agaricomycetidae</taxon>
        <taxon>Agaricales</taxon>
        <taxon>Marasmiineae</taxon>
        <taxon>Physalacriaceae</taxon>
        <taxon>Armillaria</taxon>
    </lineage>
</organism>
<dbReference type="Proteomes" id="UP001175227">
    <property type="component" value="Unassembled WGS sequence"/>
</dbReference>
<name>A0AA39P8W6_9AGAR</name>
<keyword evidence="2" id="KW-1185">Reference proteome</keyword>